<evidence type="ECO:0000256" key="1">
    <source>
        <dbReference type="SAM" id="Coils"/>
    </source>
</evidence>
<evidence type="ECO:0000256" key="2">
    <source>
        <dbReference type="SAM" id="MobiDB-lite"/>
    </source>
</evidence>
<dbReference type="Proteomes" id="UP000181962">
    <property type="component" value="Chromosome"/>
</dbReference>
<dbReference type="AlphaFoldDB" id="A0A1L3FL39"/>
<name>A0A1L3FL39_BRAJP</name>
<evidence type="ECO:0000313" key="4">
    <source>
        <dbReference type="EMBL" id="APG14045.1"/>
    </source>
</evidence>
<gene>
    <name evidence="4" type="ORF">BKD09_37400</name>
</gene>
<accession>A0A1L3FL39</accession>
<evidence type="ECO:0000256" key="3">
    <source>
        <dbReference type="SAM" id="Phobius"/>
    </source>
</evidence>
<keyword evidence="3" id="KW-0812">Transmembrane</keyword>
<dbReference type="RefSeq" id="WP_071916019.1">
    <property type="nucleotide sequence ID" value="NZ_CP017637.1"/>
</dbReference>
<dbReference type="EMBL" id="CP017637">
    <property type="protein sequence ID" value="APG14045.1"/>
    <property type="molecule type" value="Genomic_DNA"/>
</dbReference>
<dbReference type="OrthoDB" id="8476914at2"/>
<feature type="coiled-coil region" evidence="1">
    <location>
        <begin position="555"/>
        <end position="582"/>
    </location>
</feature>
<evidence type="ECO:0000313" key="5">
    <source>
        <dbReference type="Proteomes" id="UP000181962"/>
    </source>
</evidence>
<feature type="region of interest" description="Disordered" evidence="2">
    <location>
        <begin position="183"/>
        <end position="202"/>
    </location>
</feature>
<sequence>MDAYNYPYIRDRVVINAYVQSFYNNFVGSGPVFLLGRVVIHEVDLIVGQKPLIIIADEYHGNGKGINARGAYPGGGGGTVIVRCKRSTGAYISVSGGHGAAGATGADGTEGVPDTIIEGYWITVPDPWPMETTHEEWVPGEIIPGTPGNPPSMGTSGGAGGNAGTLTFTTMTEDGFPALEAEGGGGGAGGAGGFLGDEQAQSGADGASGISSAIAYTVVSDAEFLALVRGDLGVYANYWAPFRIAVGDYFYHRYNSRVTDRAGDLKLAAGELAAALQFQPDNVEALRLQRQMVGFPEPVAGTDEVVWKGGGNNALGLPREMDLLPRFDYYIAAYTGFGSLTLSFLTIGTSWLLGAEGIATMSQFAAQQLTEVLAARANSSDELDIAKTELKNSADEVTYAKQRLDKVTAEIQTALPVMATKSFSFGGFLGTVASIGAAVVSIVAAIPTAGASVVALAPSLVALSNSLSDNAEPIVKALIDDAKVKNEDLAQVKKAYEEVGKNIDAVVKGGKSIVSFVKLVQNLNATAAPDSSKYVALVKQGAELAHELMLAGNRATLAQQRLDAATAKLARAEAVVASVNKLISDLLNRQHTIRQVGLAAIDIAASKAQSLQTLAFRAQRSVEIYTLDDQEQNVFLDAGMISPDIGRAFYEGEKDEAALANALIASWGNILNPINMQLSYISYFDARPDWDTHRLSFTDGPELTSLRNTHSFSFRLEATDLPESHFETKVKNVLVSFVGARNQSGEISCVVRHGAQYEQRRLDGTVEVQHLAPQTVNRRAETTRLDRPVENTDPPIDAPTSLAIWGRGVGGDWEVTIEPHEIEAGSLDLSGLSEIQVWIDYQFTR</sequence>
<feature type="transmembrane region" description="Helical" evidence="3">
    <location>
        <begin position="329"/>
        <end position="353"/>
    </location>
</feature>
<feature type="transmembrane region" description="Helical" evidence="3">
    <location>
        <begin position="425"/>
        <end position="446"/>
    </location>
</feature>
<keyword evidence="1" id="KW-0175">Coiled coil</keyword>
<organism evidence="4 5">
    <name type="scientific">Bradyrhizobium japonicum</name>
    <dbReference type="NCBI Taxonomy" id="375"/>
    <lineage>
        <taxon>Bacteria</taxon>
        <taxon>Pseudomonadati</taxon>
        <taxon>Pseudomonadota</taxon>
        <taxon>Alphaproteobacteria</taxon>
        <taxon>Hyphomicrobiales</taxon>
        <taxon>Nitrobacteraceae</taxon>
        <taxon>Bradyrhizobium</taxon>
    </lineage>
</organism>
<proteinExistence type="predicted"/>
<protein>
    <recommendedName>
        <fullName evidence="6">Tc toxin complex TcA C-terminal TcB-binding domain-containing protein</fullName>
    </recommendedName>
</protein>
<keyword evidence="3" id="KW-0472">Membrane</keyword>
<keyword evidence="3" id="KW-1133">Transmembrane helix</keyword>
<feature type="compositionally biased region" description="Gly residues" evidence="2">
    <location>
        <begin position="183"/>
        <end position="195"/>
    </location>
</feature>
<evidence type="ECO:0008006" key="6">
    <source>
        <dbReference type="Google" id="ProtNLM"/>
    </source>
</evidence>
<reference evidence="4 5" key="1">
    <citation type="submission" date="2016-11" db="EMBL/GenBank/DDBJ databases">
        <title>Complete Genome Sequence of Bradyrhizobium sp. strain J5, an isolated from soybean nodule in Hokkaido.</title>
        <authorList>
            <person name="Kanehara K."/>
        </authorList>
    </citation>
    <scope>NUCLEOTIDE SEQUENCE [LARGE SCALE GENOMIC DNA]</scope>
    <source>
        <strain evidence="4 5">J5</strain>
    </source>
</reference>